<dbReference type="EMBL" id="CP089982">
    <property type="protein sequence ID" value="WXA92831.1"/>
    <property type="molecule type" value="Genomic_DNA"/>
</dbReference>
<protein>
    <submittedName>
        <fullName evidence="5">1-acyl-sn-glycerol-3-phosphate acyltransferase</fullName>
    </submittedName>
</protein>
<dbReference type="SMART" id="SM00563">
    <property type="entry name" value="PlsC"/>
    <property type="match status" value="1"/>
</dbReference>
<keyword evidence="2" id="KW-0808">Transferase</keyword>
<name>A0ABZ2K288_9BACT</name>
<dbReference type="Proteomes" id="UP001379533">
    <property type="component" value="Chromosome"/>
</dbReference>
<dbReference type="InterPro" id="IPR002123">
    <property type="entry name" value="Plipid/glycerol_acylTrfase"/>
</dbReference>
<dbReference type="PANTHER" id="PTHR10434:SF11">
    <property type="entry name" value="1-ACYL-SN-GLYCEROL-3-PHOSPHATE ACYLTRANSFERASE"/>
    <property type="match status" value="1"/>
</dbReference>
<reference evidence="5 6" key="1">
    <citation type="submission" date="2021-12" db="EMBL/GenBank/DDBJ databases">
        <title>Discovery of the Pendulisporaceae a myxobacterial family with distinct sporulation behavior and unique specialized metabolism.</title>
        <authorList>
            <person name="Garcia R."/>
            <person name="Popoff A."/>
            <person name="Bader C.D."/>
            <person name="Loehr J."/>
            <person name="Walesch S."/>
            <person name="Walt C."/>
            <person name="Boldt J."/>
            <person name="Bunk B."/>
            <person name="Haeckl F.J.F.P.J."/>
            <person name="Gunesch A.P."/>
            <person name="Birkelbach J."/>
            <person name="Nuebel U."/>
            <person name="Pietschmann T."/>
            <person name="Bach T."/>
            <person name="Mueller R."/>
        </authorList>
    </citation>
    <scope>NUCLEOTIDE SEQUENCE [LARGE SCALE GENOMIC DNA]</scope>
    <source>
        <strain evidence="5 6">MSr12523</strain>
    </source>
</reference>
<keyword evidence="6" id="KW-1185">Reference proteome</keyword>
<dbReference type="PANTHER" id="PTHR10434">
    <property type="entry name" value="1-ACYL-SN-GLYCEROL-3-PHOSPHATE ACYLTRANSFERASE"/>
    <property type="match status" value="1"/>
</dbReference>
<proteinExistence type="predicted"/>
<dbReference type="Pfam" id="PF01553">
    <property type="entry name" value="Acyltransferase"/>
    <property type="match status" value="1"/>
</dbReference>
<dbReference type="GO" id="GO:0016746">
    <property type="term" value="F:acyltransferase activity"/>
    <property type="evidence" value="ECO:0007669"/>
    <property type="project" value="UniProtKB-KW"/>
</dbReference>
<sequence>MQRTIGANWIEAAIRNLRHVHGVDRLPHFDPGKSYVLVSNHRSFFDLYVVTGYLVKRGLPHRILFPVRSNFFYDHPLGPVVNGVMSFFAMYPPVFRDRKRQGLNLAGIEEVASLLRRGGVFVGLHPEGARNKGDDPYALLPAQSGVGRIIHRAGAQVIPVFVNGLTNDIVQQIGSNATRTGRKVVVAFGPPVDFGSLMNEAPSPRVFRRVSERTCEAIAALGDQERTIRARLEGGLAPGGPSR</sequence>
<evidence type="ECO:0000256" key="3">
    <source>
        <dbReference type="ARBA" id="ARBA00023315"/>
    </source>
</evidence>
<comment type="pathway">
    <text evidence="1">Lipid metabolism.</text>
</comment>
<dbReference type="SUPFAM" id="SSF69593">
    <property type="entry name" value="Glycerol-3-phosphate (1)-acyltransferase"/>
    <property type="match status" value="1"/>
</dbReference>
<evidence type="ECO:0000313" key="6">
    <source>
        <dbReference type="Proteomes" id="UP001379533"/>
    </source>
</evidence>
<accession>A0ABZ2K288</accession>
<keyword evidence="3 5" id="KW-0012">Acyltransferase</keyword>
<evidence type="ECO:0000313" key="5">
    <source>
        <dbReference type="EMBL" id="WXA92831.1"/>
    </source>
</evidence>
<gene>
    <name evidence="5" type="ORF">LZC95_41085</name>
</gene>
<evidence type="ECO:0000259" key="4">
    <source>
        <dbReference type="SMART" id="SM00563"/>
    </source>
</evidence>
<feature type="domain" description="Phospholipid/glycerol acyltransferase" evidence="4">
    <location>
        <begin position="35"/>
        <end position="165"/>
    </location>
</feature>
<dbReference type="RefSeq" id="WP_394843431.1">
    <property type="nucleotide sequence ID" value="NZ_CP089982.1"/>
</dbReference>
<dbReference type="CDD" id="cd07989">
    <property type="entry name" value="LPLAT_AGPAT-like"/>
    <property type="match status" value="1"/>
</dbReference>
<organism evidence="5 6">
    <name type="scientific">Pendulispora brunnea</name>
    <dbReference type="NCBI Taxonomy" id="2905690"/>
    <lineage>
        <taxon>Bacteria</taxon>
        <taxon>Pseudomonadati</taxon>
        <taxon>Myxococcota</taxon>
        <taxon>Myxococcia</taxon>
        <taxon>Myxococcales</taxon>
        <taxon>Sorangiineae</taxon>
        <taxon>Pendulisporaceae</taxon>
        <taxon>Pendulispora</taxon>
    </lineage>
</organism>
<evidence type="ECO:0000256" key="2">
    <source>
        <dbReference type="ARBA" id="ARBA00022679"/>
    </source>
</evidence>
<evidence type="ECO:0000256" key="1">
    <source>
        <dbReference type="ARBA" id="ARBA00005189"/>
    </source>
</evidence>